<proteinExistence type="predicted"/>
<dbReference type="WBParaSite" id="BXY_1762300.1">
    <property type="protein sequence ID" value="BXY_1762300.1"/>
    <property type="gene ID" value="BXY_1762300"/>
</dbReference>
<keyword evidence="3" id="KW-1185">Reference proteome</keyword>
<evidence type="ECO:0000313" key="4">
    <source>
        <dbReference type="WBParaSite" id="BXY_1762300.1"/>
    </source>
</evidence>
<gene>
    <name evidence="1" type="ORF">BXYJ_LOCUS4714</name>
</gene>
<evidence type="ECO:0000313" key="1">
    <source>
        <dbReference type="EMBL" id="CAD5216796.1"/>
    </source>
</evidence>
<evidence type="ECO:0000313" key="3">
    <source>
        <dbReference type="Proteomes" id="UP000659654"/>
    </source>
</evidence>
<dbReference type="EMBL" id="CAJFCV020000002">
    <property type="protein sequence ID" value="CAG9100156.1"/>
    <property type="molecule type" value="Genomic_DNA"/>
</dbReference>
<reference evidence="1" key="2">
    <citation type="submission" date="2020-09" db="EMBL/GenBank/DDBJ databases">
        <authorList>
            <person name="Kikuchi T."/>
        </authorList>
    </citation>
    <scope>NUCLEOTIDE SEQUENCE</scope>
    <source>
        <strain evidence="1">Ka4C1</strain>
    </source>
</reference>
<protein>
    <submittedName>
        <fullName evidence="1">(pine wood nematode) hypothetical protein</fullName>
    </submittedName>
</protein>
<evidence type="ECO:0000313" key="2">
    <source>
        <dbReference type="Proteomes" id="UP000095284"/>
    </source>
</evidence>
<accession>A0A1I7SX40</accession>
<dbReference type="Proteomes" id="UP000095284">
    <property type="component" value="Unplaced"/>
</dbReference>
<organism evidence="2 4">
    <name type="scientific">Bursaphelenchus xylophilus</name>
    <name type="common">Pinewood nematode worm</name>
    <name type="synonym">Aphelenchoides xylophilus</name>
    <dbReference type="NCBI Taxonomy" id="6326"/>
    <lineage>
        <taxon>Eukaryota</taxon>
        <taxon>Metazoa</taxon>
        <taxon>Ecdysozoa</taxon>
        <taxon>Nematoda</taxon>
        <taxon>Chromadorea</taxon>
        <taxon>Rhabditida</taxon>
        <taxon>Tylenchina</taxon>
        <taxon>Tylenchomorpha</taxon>
        <taxon>Aphelenchoidea</taxon>
        <taxon>Aphelenchoididae</taxon>
        <taxon>Bursaphelenchus</taxon>
    </lineage>
</organism>
<sequence>MQEDCAQLIKIGKSLWDKGHGAFASYARDLIKALEKDHDPCFVEIVKCYRKQLGSATYVITADECCNECPNK</sequence>
<dbReference type="AlphaFoldDB" id="A0A1I7SX40"/>
<dbReference type="SMR" id="A0A1I7SX40"/>
<name>A0A1I7SX40_BURXY</name>
<dbReference type="Proteomes" id="UP000659654">
    <property type="component" value="Unassembled WGS sequence"/>
</dbReference>
<dbReference type="Proteomes" id="UP000582659">
    <property type="component" value="Unassembled WGS sequence"/>
</dbReference>
<reference evidence="4" key="1">
    <citation type="submission" date="2016-11" db="UniProtKB">
        <authorList>
            <consortium name="WormBaseParasite"/>
        </authorList>
    </citation>
    <scope>IDENTIFICATION</scope>
</reference>
<dbReference type="EMBL" id="CAJFDI010000002">
    <property type="protein sequence ID" value="CAD5216796.1"/>
    <property type="molecule type" value="Genomic_DNA"/>
</dbReference>